<evidence type="ECO:0000313" key="7">
    <source>
        <dbReference type="Proteomes" id="UP000298416"/>
    </source>
</evidence>
<dbReference type="GO" id="GO:0005829">
    <property type="term" value="C:cytosol"/>
    <property type="evidence" value="ECO:0007669"/>
    <property type="project" value="TreeGrafter"/>
</dbReference>
<dbReference type="GO" id="GO:0005739">
    <property type="term" value="C:mitochondrion"/>
    <property type="evidence" value="ECO:0007669"/>
    <property type="project" value="TreeGrafter"/>
</dbReference>
<dbReference type="PANTHER" id="PTHR12649:SF30">
    <property type="entry name" value="AMINOACYL-TRNA HYDROLASE"/>
    <property type="match status" value="1"/>
</dbReference>
<keyword evidence="2" id="KW-0378">Hydrolase</keyword>
<dbReference type="EMBL" id="PNBA02000001">
    <property type="protein sequence ID" value="KAG6438392.1"/>
    <property type="molecule type" value="Genomic_DNA"/>
</dbReference>
<name>A0A8X9ACZ6_SALSN</name>
<keyword evidence="5" id="KW-0812">Transmembrane</keyword>
<reference evidence="6" key="1">
    <citation type="submission" date="2018-01" db="EMBL/GenBank/DDBJ databases">
        <authorList>
            <person name="Mao J.F."/>
        </authorList>
    </citation>
    <scope>NUCLEOTIDE SEQUENCE</scope>
    <source>
        <strain evidence="6">Huo1</strain>
        <tissue evidence="6">Leaf</tissue>
    </source>
</reference>
<dbReference type="InterPro" id="IPR023476">
    <property type="entry name" value="Pep_tRNA_hydro_II_dom_sf"/>
</dbReference>
<dbReference type="SUPFAM" id="SSF102462">
    <property type="entry name" value="Peptidyl-tRNA hydrolase II"/>
    <property type="match status" value="1"/>
</dbReference>
<protein>
    <recommendedName>
        <fullName evidence="1">peptidyl-tRNA hydrolase</fullName>
        <ecNumber evidence="1">3.1.1.29</ecNumber>
    </recommendedName>
</protein>
<keyword evidence="7" id="KW-1185">Reference proteome</keyword>
<reference evidence="6" key="2">
    <citation type="submission" date="2020-08" db="EMBL/GenBank/DDBJ databases">
        <title>Plant Genome Project.</title>
        <authorList>
            <person name="Zhang R.-G."/>
        </authorList>
    </citation>
    <scope>NUCLEOTIDE SEQUENCE</scope>
    <source>
        <strain evidence="6">Huo1</strain>
        <tissue evidence="6">Leaf</tissue>
    </source>
</reference>
<keyword evidence="5" id="KW-1133">Transmembrane helix</keyword>
<evidence type="ECO:0000256" key="3">
    <source>
        <dbReference type="ARBA" id="ARBA00038050"/>
    </source>
</evidence>
<dbReference type="PANTHER" id="PTHR12649">
    <property type="entry name" value="PEPTIDYL-TRNA HYDROLASE 2"/>
    <property type="match status" value="1"/>
</dbReference>
<dbReference type="Pfam" id="PF01981">
    <property type="entry name" value="PTH2"/>
    <property type="match status" value="2"/>
</dbReference>
<dbReference type="GO" id="GO:0004045">
    <property type="term" value="F:peptidyl-tRNA hydrolase activity"/>
    <property type="evidence" value="ECO:0007669"/>
    <property type="project" value="UniProtKB-EC"/>
</dbReference>
<organism evidence="6">
    <name type="scientific">Salvia splendens</name>
    <name type="common">Scarlet sage</name>
    <dbReference type="NCBI Taxonomy" id="180675"/>
    <lineage>
        <taxon>Eukaryota</taxon>
        <taxon>Viridiplantae</taxon>
        <taxon>Streptophyta</taxon>
        <taxon>Embryophyta</taxon>
        <taxon>Tracheophyta</taxon>
        <taxon>Spermatophyta</taxon>
        <taxon>Magnoliopsida</taxon>
        <taxon>eudicotyledons</taxon>
        <taxon>Gunneridae</taxon>
        <taxon>Pentapetalae</taxon>
        <taxon>asterids</taxon>
        <taxon>lamiids</taxon>
        <taxon>Lamiales</taxon>
        <taxon>Lamiaceae</taxon>
        <taxon>Nepetoideae</taxon>
        <taxon>Mentheae</taxon>
        <taxon>Salviinae</taxon>
        <taxon>Salvia</taxon>
        <taxon>Salvia subgen. Calosphace</taxon>
        <taxon>core Calosphace</taxon>
    </lineage>
</organism>
<dbReference type="FunFam" id="3.40.1490.10:FF:000002">
    <property type="entry name" value="Peptidyl-tRNA hydrolase 2, mitochondrial"/>
    <property type="match status" value="1"/>
</dbReference>
<dbReference type="InterPro" id="IPR002833">
    <property type="entry name" value="PTH2"/>
</dbReference>
<dbReference type="AlphaFoldDB" id="A0A8X9ACZ6"/>
<evidence type="ECO:0000256" key="4">
    <source>
        <dbReference type="ARBA" id="ARBA00048707"/>
    </source>
</evidence>
<comment type="catalytic activity">
    <reaction evidence="4">
        <text>an N-acyl-L-alpha-aminoacyl-tRNA + H2O = an N-acyl-L-amino acid + a tRNA + H(+)</text>
        <dbReference type="Rhea" id="RHEA:54448"/>
        <dbReference type="Rhea" id="RHEA-COMP:10123"/>
        <dbReference type="Rhea" id="RHEA-COMP:13883"/>
        <dbReference type="ChEBI" id="CHEBI:15377"/>
        <dbReference type="ChEBI" id="CHEBI:15378"/>
        <dbReference type="ChEBI" id="CHEBI:59874"/>
        <dbReference type="ChEBI" id="CHEBI:78442"/>
        <dbReference type="ChEBI" id="CHEBI:138191"/>
        <dbReference type="EC" id="3.1.1.29"/>
    </reaction>
</comment>
<dbReference type="Gene3D" id="3.40.1490.10">
    <property type="entry name" value="Bit1"/>
    <property type="match status" value="1"/>
</dbReference>
<dbReference type="EC" id="3.1.1.29" evidence="1"/>
<comment type="caution">
    <text evidence="6">The sequence shown here is derived from an EMBL/GenBank/DDBJ whole genome shotgun (WGS) entry which is preliminary data.</text>
</comment>
<evidence type="ECO:0000313" key="6">
    <source>
        <dbReference type="EMBL" id="KAG6438392.1"/>
    </source>
</evidence>
<evidence type="ECO:0000256" key="1">
    <source>
        <dbReference type="ARBA" id="ARBA00013260"/>
    </source>
</evidence>
<proteinExistence type="inferred from homology"/>
<feature type="transmembrane region" description="Helical" evidence="5">
    <location>
        <begin position="20"/>
        <end position="39"/>
    </location>
</feature>
<gene>
    <name evidence="6" type="ORF">SASPL_103333</name>
</gene>
<comment type="similarity">
    <text evidence="3">Belongs to the PTH2 family.</text>
</comment>
<dbReference type="CDD" id="cd02430">
    <property type="entry name" value="PTH2"/>
    <property type="match status" value="1"/>
</dbReference>
<sequence length="223" mass="24666">MQLLTVQSAALGFDMIEMTWLSAFLIGAGCFALGCLIGLRRSSRAARRSSKGAEVNEEGRKKVNRGKPLLEVEKLAEIIDDFKMVLVVRNDLKMGKGKIAAQCSLLNLRGTTYIKQLLKLNRLQFLILRHESHATLGLYKKILNRAPKSLSRWEMCGQVKVVVKIESEDDMLVLQERAKSLNLPTHVTIDAGRTQIAPNSRTVMAVLGPAELVDDVTGGLKLL</sequence>
<keyword evidence="5" id="KW-0472">Membrane</keyword>
<evidence type="ECO:0000256" key="2">
    <source>
        <dbReference type="ARBA" id="ARBA00022801"/>
    </source>
</evidence>
<accession>A0A8X9ACZ6</accession>
<dbReference type="Proteomes" id="UP000298416">
    <property type="component" value="Unassembled WGS sequence"/>
</dbReference>
<evidence type="ECO:0000256" key="5">
    <source>
        <dbReference type="SAM" id="Phobius"/>
    </source>
</evidence>